<name>A0A193BTL4_AMYOR</name>
<protein>
    <recommendedName>
        <fullName evidence="3">Secreted protein</fullName>
    </recommendedName>
</protein>
<dbReference type="KEGG" id="aori:SD37_07545"/>
<organism evidence="1 2">
    <name type="scientific">Amycolatopsis orientalis</name>
    <name type="common">Nocardia orientalis</name>
    <dbReference type="NCBI Taxonomy" id="31958"/>
    <lineage>
        <taxon>Bacteria</taxon>
        <taxon>Bacillati</taxon>
        <taxon>Actinomycetota</taxon>
        <taxon>Actinomycetes</taxon>
        <taxon>Pseudonocardiales</taxon>
        <taxon>Pseudonocardiaceae</taxon>
        <taxon>Amycolatopsis</taxon>
    </lineage>
</organism>
<accession>A0A193BTL4</accession>
<dbReference type="AlphaFoldDB" id="A0A193BTL4"/>
<dbReference type="EMBL" id="CP016174">
    <property type="protein sequence ID" value="ANN15525.1"/>
    <property type="molecule type" value="Genomic_DNA"/>
</dbReference>
<dbReference type="STRING" id="31958.SD37_07545"/>
<gene>
    <name evidence="1" type="ORF">SD37_07545</name>
</gene>
<evidence type="ECO:0008006" key="3">
    <source>
        <dbReference type="Google" id="ProtNLM"/>
    </source>
</evidence>
<sequence length="181" mass="18369">MGEGLMKFRNVLLALGAVTIALIGGVTAGQSSRSEAQGVTDVQTSLVENFAYPGADEIFTTYGVTLISGDGHIVFADCATPAEGNIGLMKVRTTESVGQNGLVCFKVLGATGQLKLKIPAVFEIRGDGLVSGAGHKAKAELTTDAGQRTVVDVNPSGNTPVGVGAGPGNQPTTLLQLDVVG</sequence>
<dbReference type="Proteomes" id="UP000093695">
    <property type="component" value="Chromosome"/>
</dbReference>
<evidence type="ECO:0000313" key="2">
    <source>
        <dbReference type="Proteomes" id="UP000093695"/>
    </source>
</evidence>
<evidence type="ECO:0000313" key="1">
    <source>
        <dbReference type="EMBL" id="ANN15525.1"/>
    </source>
</evidence>
<proteinExistence type="predicted"/>
<reference evidence="1 2" key="1">
    <citation type="journal article" date="2015" name="Genome Announc.">
        <title>Draft Genome Sequence of Norvancomycin-Producing Strain Amycolatopsis orientalis CPCC200066.</title>
        <authorList>
            <person name="Lei X."/>
            <person name="Yuan F."/>
            <person name="Shi Y."/>
            <person name="Li X."/>
            <person name="Wang L."/>
            <person name="Hong B."/>
        </authorList>
    </citation>
    <scope>NUCLEOTIDE SEQUENCE [LARGE SCALE GENOMIC DNA]</scope>
    <source>
        <strain evidence="1 2">B-37</strain>
    </source>
</reference>
<keyword evidence="2" id="KW-1185">Reference proteome</keyword>